<dbReference type="InterPro" id="IPR003760">
    <property type="entry name" value="PnrA-like"/>
</dbReference>
<dbReference type="NCBIfam" id="NF045726">
    <property type="entry name" value="XXplasma_LP"/>
    <property type="match status" value="1"/>
</dbReference>
<proteinExistence type="predicted"/>
<feature type="compositionally biased region" description="Low complexity" evidence="6">
    <location>
        <begin position="41"/>
        <end position="53"/>
    </location>
</feature>
<gene>
    <name evidence="9" type="ORF">OF376_01560</name>
</gene>
<organism evidence="9 10">
    <name type="scientific">Ureaplasma miroungigenitalium</name>
    <dbReference type="NCBI Taxonomy" id="1042321"/>
    <lineage>
        <taxon>Bacteria</taxon>
        <taxon>Bacillati</taxon>
        <taxon>Mycoplasmatota</taxon>
        <taxon>Mycoplasmoidales</taxon>
        <taxon>Mycoplasmoidaceae</taxon>
        <taxon>Ureaplasma</taxon>
    </lineage>
</organism>
<feature type="signal peptide" evidence="7">
    <location>
        <begin position="1"/>
        <end position="25"/>
    </location>
</feature>
<evidence type="ECO:0000256" key="5">
    <source>
        <dbReference type="ARBA" id="ARBA00023288"/>
    </source>
</evidence>
<comment type="caution">
    <text evidence="9">The sequence shown here is derived from an EMBL/GenBank/DDBJ whole genome shotgun (WGS) entry which is preliminary data.</text>
</comment>
<dbReference type="InterPro" id="IPR050957">
    <property type="entry name" value="BMP_lipoprotein"/>
</dbReference>
<evidence type="ECO:0000256" key="4">
    <source>
        <dbReference type="ARBA" id="ARBA00023136"/>
    </source>
</evidence>
<keyword evidence="3 7" id="KW-0732">Signal</keyword>
<dbReference type="EMBL" id="JAOXHL010000001">
    <property type="protein sequence ID" value="MCV3728453.1"/>
    <property type="molecule type" value="Genomic_DNA"/>
</dbReference>
<comment type="subcellular location">
    <subcellularLocation>
        <location evidence="1">Cell membrane</location>
    </subcellularLocation>
</comment>
<dbReference type="PROSITE" id="PS51257">
    <property type="entry name" value="PROKAR_LIPOPROTEIN"/>
    <property type="match status" value="1"/>
</dbReference>
<feature type="region of interest" description="Disordered" evidence="6">
    <location>
        <begin position="32"/>
        <end position="53"/>
    </location>
</feature>
<keyword evidence="10" id="KW-1185">Reference proteome</keyword>
<evidence type="ECO:0000313" key="9">
    <source>
        <dbReference type="EMBL" id="MCV3728453.1"/>
    </source>
</evidence>
<keyword evidence="4" id="KW-0472">Membrane</keyword>
<evidence type="ECO:0000259" key="8">
    <source>
        <dbReference type="Pfam" id="PF02608"/>
    </source>
</evidence>
<dbReference type="RefSeq" id="WP_263821769.1">
    <property type="nucleotide sequence ID" value="NZ_JAOXHL010000001.1"/>
</dbReference>
<evidence type="ECO:0000256" key="2">
    <source>
        <dbReference type="ARBA" id="ARBA00022475"/>
    </source>
</evidence>
<name>A0ABT3BMI5_9BACT</name>
<reference evidence="9 10" key="1">
    <citation type="journal article" date="2020" name="Int. J. Syst. Evol. Microbiol.">
        <title>Ureaplasma miroungigenitalium sp. nov. isolated from northern elephant seals (Mirounga angustirostris) and Ureaplasma zalophigenitalium sp. nov. isolated from California sea lions (Zalophus californianus).</title>
        <authorList>
            <person name="Volokhov D.V."/>
            <person name="Gulland F.M."/>
            <person name="Gao Y."/>
            <person name="Chizhikov V.E."/>
        </authorList>
    </citation>
    <scope>NUCLEOTIDE SEQUENCE [LARGE SCALE GENOMIC DNA]</scope>
    <source>
        <strain evidence="9 10">ES3182-GEN</strain>
    </source>
</reference>
<evidence type="ECO:0000313" key="10">
    <source>
        <dbReference type="Proteomes" id="UP001208245"/>
    </source>
</evidence>
<feature type="chain" id="PRO_5046311025" evidence="7">
    <location>
        <begin position="26"/>
        <end position="506"/>
    </location>
</feature>
<dbReference type="Proteomes" id="UP001208245">
    <property type="component" value="Unassembled WGS sequence"/>
</dbReference>
<feature type="domain" description="ABC transporter substrate-binding protein PnrA-like" evidence="8">
    <location>
        <begin position="62"/>
        <end position="203"/>
    </location>
</feature>
<accession>A0ABT3BMI5</accession>
<evidence type="ECO:0000256" key="7">
    <source>
        <dbReference type="SAM" id="SignalP"/>
    </source>
</evidence>
<protein>
    <submittedName>
        <fullName evidence="9">BMP family ABC transporter substrate-binding protein</fullName>
    </submittedName>
</protein>
<dbReference type="PANTHER" id="PTHR34296:SF2">
    <property type="entry name" value="ABC TRANSPORTER GUANOSINE-BINDING PROTEIN NUPN"/>
    <property type="match status" value="1"/>
</dbReference>
<keyword evidence="2" id="KW-1003">Cell membrane</keyword>
<dbReference type="Pfam" id="PF02608">
    <property type="entry name" value="Bmp"/>
    <property type="match status" value="1"/>
</dbReference>
<evidence type="ECO:0000256" key="1">
    <source>
        <dbReference type="ARBA" id="ARBA00004236"/>
    </source>
</evidence>
<keyword evidence="5" id="KW-0449">Lipoprotein</keyword>
<evidence type="ECO:0000256" key="6">
    <source>
        <dbReference type="SAM" id="MobiDB-lite"/>
    </source>
</evidence>
<sequence>MKKTKFKKSLLLGFLGTAVTVGAVAAIATSCGNESGDSKDTTTGTTTGNTSGNTTGTTTYVLETFYKATPDSNTSSYVATMNSLIDDGARFILASGYTFDKPLANSLGEDEGLKEGTVVGLIDQKYNGKKNYDRIASVEFRTDHGGFAAGIAAAYYLNANQSDFTNDKKKTLKWGGFVGQGYASTLSFIKGFQEGVNYANEKLMGKDIPQDKDAKTIKKWIKVEQASAGNSYASGAWGPGEGTVKTIVSQLISNGADIILPVAGGQTVDVTDAAATNSARPILAIGVDVDQEKNVTLNKDSQTFKQVNEGKTILFSIKKEVSLAAEALVTNALDPKPLTGEATKNALRLGTHSLVGFEQESYFKGKALVGISEPGKKYLINALKTAGIPNVTDYDSAINALVDSNQFAKLTVSNTYVGANGVKMPYEFNETTFLDADETKRKSSENFKNTWNAAKNNDEKAKLVKVALGDAGSRIDDQSFNQSTYEGLKSFYETKNIIIPSPTGKK</sequence>
<dbReference type="PANTHER" id="PTHR34296">
    <property type="entry name" value="TRANSCRIPTIONAL ACTIVATOR PROTEIN MED"/>
    <property type="match status" value="1"/>
</dbReference>
<evidence type="ECO:0000256" key="3">
    <source>
        <dbReference type="ARBA" id="ARBA00022729"/>
    </source>
</evidence>
<dbReference type="InterPro" id="IPR054816">
    <property type="entry name" value="Lipoprotein_mollicutes-type_CS"/>
</dbReference>
<dbReference type="Gene3D" id="3.40.50.2300">
    <property type="match status" value="1"/>
</dbReference>